<evidence type="ECO:0000256" key="1">
    <source>
        <dbReference type="ARBA" id="ARBA00023015"/>
    </source>
</evidence>
<dbReference type="InterPro" id="IPR032687">
    <property type="entry name" value="AraC-type_N"/>
</dbReference>
<protein>
    <submittedName>
        <fullName evidence="5">AraC family transcriptional regulator</fullName>
    </submittedName>
</protein>
<dbReference type="EMBL" id="JBHRTK010000008">
    <property type="protein sequence ID" value="MFC3205884.1"/>
    <property type="molecule type" value="Genomic_DNA"/>
</dbReference>
<evidence type="ECO:0000313" key="6">
    <source>
        <dbReference type="Proteomes" id="UP001595583"/>
    </source>
</evidence>
<dbReference type="InterPro" id="IPR018060">
    <property type="entry name" value="HTH_AraC"/>
</dbReference>
<evidence type="ECO:0000256" key="3">
    <source>
        <dbReference type="ARBA" id="ARBA00023163"/>
    </source>
</evidence>
<dbReference type="RefSeq" id="WP_378219703.1">
    <property type="nucleotide sequence ID" value="NZ_JBHRTK010000008.1"/>
</dbReference>
<dbReference type="InterPro" id="IPR020449">
    <property type="entry name" value="Tscrpt_reg_AraC-type_HTH"/>
</dbReference>
<evidence type="ECO:0000259" key="4">
    <source>
        <dbReference type="PROSITE" id="PS01124"/>
    </source>
</evidence>
<dbReference type="PROSITE" id="PS01124">
    <property type="entry name" value="HTH_ARAC_FAMILY_2"/>
    <property type="match status" value="1"/>
</dbReference>
<dbReference type="Pfam" id="PF12833">
    <property type="entry name" value="HTH_18"/>
    <property type="match status" value="1"/>
</dbReference>
<dbReference type="Gene3D" id="1.10.10.60">
    <property type="entry name" value="Homeodomain-like"/>
    <property type="match status" value="1"/>
</dbReference>
<dbReference type="SUPFAM" id="SSF46689">
    <property type="entry name" value="Homeodomain-like"/>
    <property type="match status" value="1"/>
</dbReference>
<dbReference type="Proteomes" id="UP001595583">
    <property type="component" value="Unassembled WGS sequence"/>
</dbReference>
<dbReference type="Pfam" id="PF12625">
    <property type="entry name" value="Arabinose_bd"/>
    <property type="match status" value="1"/>
</dbReference>
<proteinExistence type="predicted"/>
<sequence length="347" mass="38850">MLEAGEVRSFTPPKVLASAANGVIDMIRRKGGSAEAVFASAAIRMSDVGCPTNELNLHQYCNLFEQAARQTGNDNFGLEFGAQFQPRELGPIGYAATSSPTLGAALRNVEAYFPAHQGESTFGFIPEGDIVWLSYQITDPRIVDRRQDAELSLGMFCNIFRTALGKNWAPLEVRFEHAKPEGDSDHSRYFNAPVQFSRRTNAFAFRRDILSTKMPEPDPYLFAIIEALLRSRRDFMGDPQDIVSVLRNQIKMYLGERTPGVGDIAAILGMSSSTLQRQLKEIGVTYNDILRSAREELALHYMKNADMPLTDVALCLGYSELSAFSRAFRNWTGMSPHRFRRIEAFKK</sequence>
<comment type="caution">
    <text evidence="5">The sequence shown here is derived from an EMBL/GenBank/DDBJ whole genome shotgun (WGS) entry which is preliminary data.</text>
</comment>
<evidence type="ECO:0000256" key="2">
    <source>
        <dbReference type="ARBA" id="ARBA00023125"/>
    </source>
</evidence>
<keyword evidence="3" id="KW-0804">Transcription</keyword>
<accession>A0ABV7K6H8</accession>
<evidence type="ECO:0000313" key="5">
    <source>
        <dbReference type="EMBL" id="MFC3205884.1"/>
    </source>
</evidence>
<keyword evidence="2" id="KW-0238">DNA-binding</keyword>
<organism evidence="5 6">
    <name type="scientific">Aquamicrobium soli</name>
    <dbReference type="NCBI Taxonomy" id="1811518"/>
    <lineage>
        <taxon>Bacteria</taxon>
        <taxon>Pseudomonadati</taxon>
        <taxon>Pseudomonadota</taxon>
        <taxon>Alphaproteobacteria</taxon>
        <taxon>Hyphomicrobiales</taxon>
        <taxon>Phyllobacteriaceae</taxon>
        <taxon>Aquamicrobium</taxon>
    </lineage>
</organism>
<dbReference type="PANTHER" id="PTHR47894:SF4">
    <property type="entry name" value="HTH-TYPE TRANSCRIPTIONAL REGULATOR GADX"/>
    <property type="match status" value="1"/>
</dbReference>
<keyword evidence="1" id="KW-0805">Transcription regulation</keyword>
<reference evidence="6" key="1">
    <citation type="journal article" date="2019" name="Int. J. Syst. Evol. Microbiol.">
        <title>The Global Catalogue of Microorganisms (GCM) 10K type strain sequencing project: providing services to taxonomists for standard genome sequencing and annotation.</title>
        <authorList>
            <consortium name="The Broad Institute Genomics Platform"/>
            <consortium name="The Broad Institute Genome Sequencing Center for Infectious Disease"/>
            <person name="Wu L."/>
            <person name="Ma J."/>
        </authorList>
    </citation>
    <scope>NUCLEOTIDE SEQUENCE [LARGE SCALE GENOMIC DNA]</scope>
    <source>
        <strain evidence="6">KCTC 52165</strain>
    </source>
</reference>
<keyword evidence="6" id="KW-1185">Reference proteome</keyword>
<feature type="domain" description="HTH araC/xylS-type" evidence="4">
    <location>
        <begin position="240"/>
        <end position="342"/>
    </location>
</feature>
<dbReference type="SMART" id="SM00342">
    <property type="entry name" value="HTH_ARAC"/>
    <property type="match status" value="1"/>
</dbReference>
<dbReference type="InterPro" id="IPR009057">
    <property type="entry name" value="Homeodomain-like_sf"/>
</dbReference>
<gene>
    <name evidence="5" type="ORF">ACFOHJ_06655</name>
</gene>
<name>A0ABV7K6H8_9HYPH</name>
<dbReference type="PRINTS" id="PR00032">
    <property type="entry name" value="HTHARAC"/>
</dbReference>
<dbReference type="PANTHER" id="PTHR47894">
    <property type="entry name" value="HTH-TYPE TRANSCRIPTIONAL REGULATOR GADX"/>
    <property type="match status" value="1"/>
</dbReference>